<sequence>MRMISVTHLHLSMQKVVRVNGKDNKNHNVMSCVIYTF</sequence>
<name>A0A0A8Y0A8_ARUDO</name>
<organism evidence="1">
    <name type="scientific">Arundo donax</name>
    <name type="common">Giant reed</name>
    <name type="synonym">Donax arundinaceus</name>
    <dbReference type="NCBI Taxonomy" id="35708"/>
    <lineage>
        <taxon>Eukaryota</taxon>
        <taxon>Viridiplantae</taxon>
        <taxon>Streptophyta</taxon>
        <taxon>Embryophyta</taxon>
        <taxon>Tracheophyta</taxon>
        <taxon>Spermatophyta</taxon>
        <taxon>Magnoliopsida</taxon>
        <taxon>Liliopsida</taxon>
        <taxon>Poales</taxon>
        <taxon>Poaceae</taxon>
        <taxon>PACMAD clade</taxon>
        <taxon>Arundinoideae</taxon>
        <taxon>Arundineae</taxon>
        <taxon>Arundo</taxon>
    </lineage>
</organism>
<reference evidence="1" key="2">
    <citation type="journal article" date="2015" name="Data Brief">
        <title>Shoot transcriptome of the giant reed, Arundo donax.</title>
        <authorList>
            <person name="Barrero R.A."/>
            <person name="Guerrero F.D."/>
            <person name="Moolhuijzen P."/>
            <person name="Goolsby J.A."/>
            <person name="Tidwell J."/>
            <person name="Bellgard S.E."/>
            <person name="Bellgard M.I."/>
        </authorList>
    </citation>
    <scope>NUCLEOTIDE SEQUENCE</scope>
    <source>
        <tissue evidence="1">Shoot tissue taken approximately 20 cm above the soil surface</tissue>
    </source>
</reference>
<dbReference type="EMBL" id="GBRH01279570">
    <property type="protein sequence ID" value="JAD18325.1"/>
    <property type="molecule type" value="Transcribed_RNA"/>
</dbReference>
<reference evidence="1" key="1">
    <citation type="submission" date="2014-09" db="EMBL/GenBank/DDBJ databases">
        <authorList>
            <person name="Magalhaes I.L.F."/>
            <person name="Oliveira U."/>
            <person name="Santos F.R."/>
            <person name="Vidigal T.H.D.A."/>
            <person name="Brescovit A.D."/>
            <person name="Santos A.J."/>
        </authorList>
    </citation>
    <scope>NUCLEOTIDE SEQUENCE</scope>
    <source>
        <tissue evidence="1">Shoot tissue taken approximately 20 cm above the soil surface</tissue>
    </source>
</reference>
<proteinExistence type="predicted"/>
<evidence type="ECO:0000313" key="1">
    <source>
        <dbReference type="EMBL" id="JAD18325.1"/>
    </source>
</evidence>
<accession>A0A0A8Y0A8</accession>
<dbReference type="AlphaFoldDB" id="A0A0A8Y0A8"/>
<protein>
    <submittedName>
        <fullName evidence="1">Uncharacterized protein</fullName>
    </submittedName>
</protein>